<keyword evidence="5 11" id="KW-0812">Transmembrane</keyword>
<dbReference type="InterPro" id="IPR012910">
    <property type="entry name" value="Plug_dom"/>
</dbReference>
<feature type="domain" description="TonB-dependent receptor plug" evidence="13">
    <location>
        <begin position="53"/>
        <end position="160"/>
    </location>
</feature>
<keyword evidence="6 12" id="KW-0732">Signal</keyword>
<keyword evidence="8" id="KW-0406">Ion transport</keyword>
<dbReference type="Gene3D" id="2.40.170.20">
    <property type="entry name" value="TonB-dependent receptor, beta-barrel domain"/>
    <property type="match status" value="1"/>
</dbReference>
<evidence type="ECO:0000256" key="4">
    <source>
        <dbReference type="ARBA" id="ARBA00022496"/>
    </source>
</evidence>
<evidence type="ECO:0000256" key="11">
    <source>
        <dbReference type="PROSITE-ProRule" id="PRU01360"/>
    </source>
</evidence>
<evidence type="ECO:0000256" key="8">
    <source>
        <dbReference type="ARBA" id="ARBA00023065"/>
    </source>
</evidence>
<dbReference type="Proteomes" id="UP001565200">
    <property type="component" value="Unassembled WGS sequence"/>
</dbReference>
<accession>A0ABV4CVB6</accession>
<comment type="caution">
    <text evidence="15">The sequence shown here is derived from an EMBL/GenBank/DDBJ whole genome shotgun (WGS) entry which is preliminary data.</text>
</comment>
<feature type="signal peptide" evidence="12">
    <location>
        <begin position="1"/>
        <end position="22"/>
    </location>
</feature>
<reference evidence="15 16" key="1">
    <citation type="submission" date="2024-03" db="EMBL/GenBank/DDBJ databases">
        <title>Mouse gut bacterial collection (mGBC) of GemPharmatech.</title>
        <authorList>
            <person name="He Y."/>
            <person name="Dong L."/>
            <person name="Wu D."/>
            <person name="Gao X."/>
            <person name="Lin Z."/>
        </authorList>
    </citation>
    <scope>NUCLEOTIDE SEQUENCE [LARGE SCALE GENOMIC DNA]</scope>
    <source>
        <strain evidence="15 16">54-13</strain>
    </source>
</reference>
<keyword evidence="4" id="KW-0410">Iron transport</keyword>
<evidence type="ECO:0000313" key="16">
    <source>
        <dbReference type="Proteomes" id="UP001565200"/>
    </source>
</evidence>
<keyword evidence="2 11" id="KW-0813">Transport</keyword>
<evidence type="ECO:0000259" key="13">
    <source>
        <dbReference type="Pfam" id="PF07715"/>
    </source>
</evidence>
<keyword evidence="10 11" id="KW-0998">Cell outer membrane</keyword>
<dbReference type="EMBL" id="JBCLPP010000015">
    <property type="protein sequence ID" value="MEY8245325.1"/>
    <property type="molecule type" value="Genomic_DNA"/>
</dbReference>
<dbReference type="Pfam" id="PF07715">
    <property type="entry name" value="Plug"/>
    <property type="match status" value="1"/>
</dbReference>
<dbReference type="InterPro" id="IPR037066">
    <property type="entry name" value="Plug_dom_sf"/>
</dbReference>
<dbReference type="SUPFAM" id="SSF56935">
    <property type="entry name" value="Porins"/>
    <property type="match status" value="1"/>
</dbReference>
<protein>
    <submittedName>
        <fullName evidence="15">TonB-dependent receptor plug domain-containing protein</fullName>
    </submittedName>
</protein>
<dbReference type="InterPro" id="IPR041700">
    <property type="entry name" value="OMP_b-brl_3"/>
</dbReference>
<comment type="similarity">
    <text evidence="11">Belongs to the TonB-dependent receptor family.</text>
</comment>
<feature type="domain" description="Outer membrane protein beta-barrel" evidence="14">
    <location>
        <begin position="527"/>
        <end position="722"/>
    </location>
</feature>
<evidence type="ECO:0000256" key="5">
    <source>
        <dbReference type="ARBA" id="ARBA00022692"/>
    </source>
</evidence>
<sequence>MKKTFSSAAVIFGMTGTPCAIAATADAQPSELNDSVAIELRGVEVTANRAGVKTPVAFTNINRETIARSNDGRDLPSILEMTPSVIATGDAGGGIGYSGIRVRGSDGSRINITANGVPINDSESHNVYWVNMPDLASSLRDIQIQRGAGTSTNGAGAFGASINMLTDAPSYAPSATVSASYGSFNSNKETIKVSSGLFGDHWSVDARLSHIGSDGYIDRAFSKLWSYMGQVAYRGDGMSLRMLAFGGKEQTYMAWDYATKEEMKKFGRRYNPCGKYTADNGETAFYPDQCDNFTQHHLQLLYTQSIRHDLTLNATLHYTKGDGYYDQYKTDRTLTEYGLKPFIDKEGNTVEKSDLIRLKNNDNDFGGAMLNVRYLHDNLSVVAGGAANFHRGNHFGQIKWVRNYIGAIDPLQQYYLNTGRKFDSNIFVRADYDMHNGISVYGDMQLRHIHYTITGMSDNFDWNTGDMALLDLHRDWTFLNPKIGVAYNCGSHRAYASWSVAHKEPTRDNFTDSDPAHYPEAERMFDYELGYFYNTNLFSLGTNLYYMDYRNQLVVTGQLSDTGNPISVNVPDSYRMGIELQGALRPVAWFDWQVNATLSRNRISDFTEYVYEDEWKNPISIDCGDTPIAFSPDFILQNMFNFNAAGFEASLASRYISSQYMNNARSAEARLDSYFVSDLSLAYTFRTLPSIKELRLGLAIYNLFNEKYYNNGYAGAGYYIENDKPVIYRYAGFAAQATANVLATVTMTF</sequence>
<dbReference type="InterPro" id="IPR039426">
    <property type="entry name" value="TonB-dep_rcpt-like"/>
</dbReference>
<keyword evidence="3 11" id="KW-1134">Transmembrane beta strand</keyword>
<dbReference type="Pfam" id="PF14905">
    <property type="entry name" value="OMP_b-brl_3"/>
    <property type="match status" value="1"/>
</dbReference>
<keyword evidence="16" id="KW-1185">Reference proteome</keyword>
<name>A0ABV4CVB6_9BACT</name>
<dbReference type="Gene3D" id="2.170.130.10">
    <property type="entry name" value="TonB-dependent receptor, plug domain"/>
    <property type="match status" value="1"/>
</dbReference>
<evidence type="ECO:0000256" key="9">
    <source>
        <dbReference type="ARBA" id="ARBA00023136"/>
    </source>
</evidence>
<organism evidence="15 16">
    <name type="scientific">Heminiphilus faecis</name>
    <dbReference type="NCBI Taxonomy" id="2601703"/>
    <lineage>
        <taxon>Bacteria</taxon>
        <taxon>Pseudomonadati</taxon>
        <taxon>Bacteroidota</taxon>
        <taxon>Bacteroidia</taxon>
        <taxon>Bacteroidales</taxon>
        <taxon>Muribaculaceae</taxon>
        <taxon>Heminiphilus</taxon>
    </lineage>
</organism>
<evidence type="ECO:0000256" key="7">
    <source>
        <dbReference type="ARBA" id="ARBA00023004"/>
    </source>
</evidence>
<comment type="subcellular location">
    <subcellularLocation>
        <location evidence="1 11">Cell outer membrane</location>
        <topology evidence="1 11">Multi-pass membrane protein</topology>
    </subcellularLocation>
</comment>
<evidence type="ECO:0000256" key="3">
    <source>
        <dbReference type="ARBA" id="ARBA00022452"/>
    </source>
</evidence>
<gene>
    <name evidence="15" type="ORF">AAK873_06800</name>
</gene>
<dbReference type="PANTHER" id="PTHR32552">
    <property type="entry name" value="FERRICHROME IRON RECEPTOR-RELATED"/>
    <property type="match status" value="1"/>
</dbReference>
<evidence type="ECO:0000256" key="12">
    <source>
        <dbReference type="SAM" id="SignalP"/>
    </source>
</evidence>
<dbReference type="PANTHER" id="PTHR32552:SF68">
    <property type="entry name" value="FERRICHROME OUTER MEMBRANE TRANSPORTER_PHAGE RECEPTOR"/>
    <property type="match status" value="1"/>
</dbReference>
<evidence type="ECO:0000256" key="6">
    <source>
        <dbReference type="ARBA" id="ARBA00022729"/>
    </source>
</evidence>
<feature type="chain" id="PRO_5046908543" evidence="12">
    <location>
        <begin position="23"/>
        <end position="749"/>
    </location>
</feature>
<evidence type="ECO:0000256" key="10">
    <source>
        <dbReference type="ARBA" id="ARBA00023237"/>
    </source>
</evidence>
<evidence type="ECO:0000256" key="1">
    <source>
        <dbReference type="ARBA" id="ARBA00004571"/>
    </source>
</evidence>
<dbReference type="PROSITE" id="PS52016">
    <property type="entry name" value="TONB_DEPENDENT_REC_3"/>
    <property type="match status" value="1"/>
</dbReference>
<evidence type="ECO:0000313" key="15">
    <source>
        <dbReference type="EMBL" id="MEY8245325.1"/>
    </source>
</evidence>
<evidence type="ECO:0000259" key="14">
    <source>
        <dbReference type="Pfam" id="PF14905"/>
    </source>
</evidence>
<keyword evidence="7" id="KW-0408">Iron</keyword>
<proteinExistence type="inferred from homology"/>
<dbReference type="RefSeq" id="WP_369863397.1">
    <property type="nucleotide sequence ID" value="NZ_JBCLPP010000015.1"/>
</dbReference>
<keyword evidence="15" id="KW-0675">Receptor</keyword>
<keyword evidence="9 11" id="KW-0472">Membrane</keyword>
<dbReference type="InterPro" id="IPR036942">
    <property type="entry name" value="Beta-barrel_TonB_sf"/>
</dbReference>
<evidence type="ECO:0000256" key="2">
    <source>
        <dbReference type="ARBA" id="ARBA00022448"/>
    </source>
</evidence>